<accession>A0A7S3RAU0</accession>
<dbReference type="AlphaFoldDB" id="A0A7S3RAU0"/>
<proteinExistence type="predicted"/>
<protein>
    <submittedName>
        <fullName evidence="2">Uncharacterized protein</fullName>
    </submittedName>
</protein>
<sequence>MIRTFGLASLRGPSTVPQLPRALSMHAMAPSAVDSAAAVEARPATEPLGHQESLPVRPIRERTYKVKGAHAVAPGDVQAVDASAQFPSPPDASDASDKSAAA</sequence>
<feature type="region of interest" description="Disordered" evidence="1">
    <location>
        <begin position="76"/>
        <end position="102"/>
    </location>
</feature>
<evidence type="ECO:0000256" key="1">
    <source>
        <dbReference type="SAM" id="MobiDB-lite"/>
    </source>
</evidence>
<dbReference type="EMBL" id="HBIP01037054">
    <property type="protein sequence ID" value="CAE0507336.1"/>
    <property type="molecule type" value="Transcribed_RNA"/>
</dbReference>
<organism evidence="2">
    <name type="scientific">Dunaliella tertiolecta</name>
    <name type="common">Green alga</name>
    <dbReference type="NCBI Taxonomy" id="3047"/>
    <lineage>
        <taxon>Eukaryota</taxon>
        <taxon>Viridiplantae</taxon>
        <taxon>Chlorophyta</taxon>
        <taxon>core chlorophytes</taxon>
        <taxon>Chlorophyceae</taxon>
        <taxon>CS clade</taxon>
        <taxon>Chlamydomonadales</taxon>
        <taxon>Dunaliellaceae</taxon>
        <taxon>Dunaliella</taxon>
    </lineage>
</organism>
<name>A0A7S3RAU0_DUNTE</name>
<reference evidence="2" key="1">
    <citation type="submission" date="2021-01" db="EMBL/GenBank/DDBJ databases">
        <authorList>
            <person name="Corre E."/>
            <person name="Pelletier E."/>
            <person name="Niang G."/>
            <person name="Scheremetjew M."/>
            <person name="Finn R."/>
            <person name="Kale V."/>
            <person name="Holt S."/>
            <person name="Cochrane G."/>
            <person name="Meng A."/>
            <person name="Brown T."/>
            <person name="Cohen L."/>
        </authorList>
    </citation>
    <scope>NUCLEOTIDE SEQUENCE</scope>
    <source>
        <strain evidence="2">CCMP1320</strain>
    </source>
</reference>
<gene>
    <name evidence="2" type="ORF">DTER00134_LOCUS22413</name>
</gene>
<evidence type="ECO:0000313" key="2">
    <source>
        <dbReference type="EMBL" id="CAE0507336.1"/>
    </source>
</evidence>